<keyword evidence="2" id="KW-1133">Transmembrane helix</keyword>
<keyword evidence="1" id="KW-0175">Coiled coil</keyword>
<keyword evidence="2" id="KW-0812">Transmembrane</keyword>
<organism evidence="3 4">
    <name type="scientific">Nitzschia inconspicua</name>
    <dbReference type="NCBI Taxonomy" id="303405"/>
    <lineage>
        <taxon>Eukaryota</taxon>
        <taxon>Sar</taxon>
        <taxon>Stramenopiles</taxon>
        <taxon>Ochrophyta</taxon>
        <taxon>Bacillariophyta</taxon>
        <taxon>Bacillariophyceae</taxon>
        <taxon>Bacillariophycidae</taxon>
        <taxon>Bacillariales</taxon>
        <taxon>Bacillariaceae</taxon>
        <taxon>Nitzschia</taxon>
    </lineage>
</organism>
<reference evidence="3" key="1">
    <citation type="journal article" date="2021" name="Sci. Rep.">
        <title>Diploid genomic architecture of Nitzschia inconspicua, an elite biomass production diatom.</title>
        <authorList>
            <person name="Oliver A."/>
            <person name="Podell S."/>
            <person name="Pinowska A."/>
            <person name="Traller J.C."/>
            <person name="Smith S.R."/>
            <person name="McClure R."/>
            <person name="Beliaev A."/>
            <person name="Bohutskyi P."/>
            <person name="Hill E.A."/>
            <person name="Rabines A."/>
            <person name="Zheng H."/>
            <person name="Allen L.Z."/>
            <person name="Kuo A."/>
            <person name="Grigoriev I.V."/>
            <person name="Allen A.E."/>
            <person name="Hazlebeck D."/>
            <person name="Allen E.E."/>
        </authorList>
    </citation>
    <scope>NUCLEOTIDE SEQUENCE</scope>
    <source>
        <strain evidence="3">Hildebrandi</strain>
    </source>
</reference>
<dbReference type="EMBL" id="JAGRRH010000007">
    <property type="protein sequence ID" value="KAG7367526.1"/>
    <property type="molecule type" value="Genomic_DNA"/>
</dbReference>
<dbReference type="Proteomes" id="UP000693970">
    <property type="component" value="Unassembled WGS sequence"/>
</dbReference>
<evidence type="ECO:0008006" key="5">
    <source>
        <dbReference type="Google" id="ProtNLM"/>
    </source>
</evidence>
<evidence type="ECO:0000313" key="4">
    <source>
        <dbReference type="Proteomes" id="UP000693970"/>
    </source>
</evidence>
<feature type="transmembrane region" description="Helical" evidence="2">
    <location>
        <begin position="121"/>
        <end position="146"/>
    </location>
</feature>
<feature type="transmembrane region" description="Helical" evidence="2">
    <location>
        <begin position="214"/>
        <end position="233"/>
    </location>
</feature>
<proteinExistence type="predicted"/>
<feature type="coiled-coil region" evidence="1">
    <location>
        <begin position="10"/>
        <end position="37"/>
    </location>
</feature>
<evidence type="ECO:0000256" key="2">
    <source>
        <dbReference type="SAM" id="Phobius"/>
    </source>
</evidence>
<accession>A0A9K3Q1N6</accession>
<evidence type="ECO:0000313" key="3">
    <source>
        <dbReference type="EMBL" id="KAG7367526.1"/>
    </source>
</evidence>
<dbReference type="AlphaFoldDB" id="A0A9K3Q1N6"/>
<comment type="caution">
    <text evidence="3">The sequence shown here is derived from an EMBL/GenBank/DDBJ whole genome shotgun (WGS) entry which is preliminary data.</text>
</comment>
<evidence type="ECO:0000256" key="1">
    <source>
        <dbReference type="SAM" id="Coils"/>
    </source>
</evidence>
<dbReference type="OrthoDB" id="10393689at2759"/>
<keyword evidence="4" id="KW-1185">Reference proteome</keyword>
<sequence>MTEAQSSQQFVQMSDEEAMYQEEVQKLEKRGKRLRRAALTAGIFSVVSIICTIYTTIAVRWVLIEWQQPEKTAYEISESMPMYKFGIIGDIVVVISDTLVGVLLGLILIGAGVNPATSSILIAFKLIQQAINGANVLFSIAAGLMLDENLPIYEVVQKYFYSDNMPPIGTQIAYMFLMLNQYGHYFMQIFGGVFFGLLGFTIVLWGVFPRWMGYIMSLAGFCYILNSSLFLFWPGYDGTVTFILLAPALITHFWLAGWLLVNTPHPSKNRDLWSFQKTEAEDEPASEYEAPEKPQK</sequence>
<feature type="transmembrane region" description="Helical" evidence="2">
    <location>
        <begin position="239"/>
        <end position="261"/>
    </location>
</feature>
<protein>
    <recommendedName>
        <fullName evidence="5">DUF4386 domain-containing protein</fullName>
    </recommendedName>
</protein>
<feature type="transmembrane region" description="Helical" evidence="2">
    <location>
        <begin position="83"/>
        <end position="109"/>
    </location>
</feature>
<dbReference type="InterPro" id="IPR025495">
    <property type="entry name" value="DUF4386"/>
</dbReference>
<dbReference type="Pfam" id="PF14329">
    <property type="entry name" value="DUF4386"/>
    <property type="match status" value="1"/>
</dbReference>
<reference evidence="3" key="2">
    <citation type="submission" date="2021-04" db="EMBL/GenBank/DDBJ databases">
        <authorList>
            <person name="Podell S."/>
        </authorList>
    </citation>
    <scope>NUCLEOTIDE SEQUENCE</scope>
    <source>
        <strain evidence="3">Hildebrandi</strain>
    </source>
</reference>
<name>A0A9K3Q1N6_9STRA</name>
<feature type="transmembrane region" description="Helical" evidence="2">
    <location>
        <begin position="37"/>
        <end position="63"/>
    </location>
</feature>
<gene>
    <name evidence="3" type="ORF">IV203_030197</name>
</gene>
<feature type="transmembrane region" description="Helical" evidence="2">
    <location>
        <begin position="185"/>
        <end position="207"/>
    </location>
</feature>
<keyword evidence="2" id="KW-0472">Membrane</keyword>